<dbReference type="SMART" id="SM00368">
    <property type="entry name" value="LRR_RI"/>
    <property type="match status" value="2"/>
</dbReference>
<dbReference type="RefSeq" id="WP_023508091.1">
    <property type="nucleotide sequence ID" value="NZ_LN794217.1"/>
</dbReference>
<gene>
    <name evidence="1" type="ORF">RMONA_07375</name>
</gene>
<dbReference type="Proteomes" id="UP000018149">
    <property type="component" value="Chromosome I"/>
</dbReference>
<dbReference type="EMBL" id="LN794217">
    <property type="protein sequence ID" value="CEO17826.1"/>
    <property type="molecule type" value="Genomic_DNA"/>
</dbReference>
<dbReference type="InterPro" id="IPR032675">
    <property type="entry name" value="LRR_dom_sf"/>
</dbReference>
<evidence type="ECO:0000313" key="1">
    <source>
        <dbReference type="EMBL" id="CEO17826.1"/>
    </source>
</evidence>
<evidence type="ECO:0008006" key="3">
    <source>
        <dbReference type="Google" id="ProtNLM"/>
    </source>
</evidence>
<evidence type="ECO:0000313" key="2">
    <source>
        <dbReference type="Proteomes" id="UP000018149"/>
    </source>
</evidence>
<protein>
    <recommendedName>
        <fullName evidence="3">Leucine Rich repeats (2 copies)</fullName>
    </recommendedName>
</protein>
<reference evidence="1 2" key="1">
    <citation type="submission" date="2015-01" db="EMBL/GenBank/DDBJ databases">
        <title>Draft genome sequence of Rickettsia monacensis strain IrR/Munich.</title>
        <authorList>
            <person name="Felsheim R.F."/>
            <person name="Johnson S.L."/>
            <person name="Kurtti T.J."/>
            <person name="Munderloh U.G."/>
        </authorList>
    </citation>
    <scope>NUCLEOTIDE SEQUENCE [LARGE SCALE GENOMIC DNA]</scope>
    <source>
        <strain evidence="1 2">IrR/Munich</strain>
    </source>
</reference>
<dbReference type="InterPro" id="IPR052394">
    <property type="entry name" value="LRR-containing"/>
</dbReference>
<dbReference type="PANTHER" id="PTHR24114">
    <property type="entry name" value="LEUCINE RICH REPEAT FAMILY PROTEIN"/>
    <property type="match status" value="1"/>
</dbReference>
<accession>A0A0B7J165</accession>
<dbReference type="HOGENOM" id="CLU_2024984_0_0_5"/>
<dbReference type="Pfam" id="PF13516">
    <property type="entry name" value="LRR_6"/>
    <property type="match status" value="3"/>
</dbReference>
<dbReference type="InterPro" id="IPR001611">
    <property type="entry name" value="Leu-rich_rpt"/>
</dbReference>
<dbReference type="SUPFAM" id="SSF52047">
    <property type="entry name" value="RNI-like"/>
    <property type="match status" value="1"/>
</dbReference>
<name>A0A0B7J165_9RICK</name>
<dbReference type="KEGG" id="rmc:RMONA_07375"/>
<sequence>MKELIEFLEKRGFTRQANSLRKGDTTLNLSYNDIGEARARDLAANLKANNSLTSLDLRWNKIGEQGAKELALMLKDNSTITELNLRYNSTGIFWGYINNATLDTINGYLQRNKTIVEKKQKA</sequence>
<dbReference type="AlphaFoldDB" id="A0A0B7J165"/>
<dbReference type="Gene3D" id="3.80.10.10">
    <property type="entry name" value="Ribonuclease Inhibitor"/>
    <property type="match status" value="1"/>
</dbReference>
<dbReference type="STRING" id="109232.RMONA_07375"/>
<proteinExistence type="predicted"/>
<dbReference type="PANTHER" id="PTHR24114:SF2">
    <property type="entry name" value="F-BOX DOMAIN-CONTAINING PROTEIN-RELATED"/>
    <property type="match status" value="1"/>
</dbReference>
<keyword evidence="2" id="KW-1185">Reference proteome</keyword>
<reference evidence="2" key="2">
    <citation type="submission" date="2015-01" db="EMBL/GenBank/DDBJ databases">
        <authorList>
            <person name="Felsheim R."/>
        </authorList>
    </citation>
    <scope>NUCLEOTIDE SEQUENCE [LARGE SCALE GENOMIC DNA]</scope>
    <source>
        <strain evidence="2">IrR/Munich</strain>
    </source>
</reference>
<organism evidence="1 2">
    <name type="scientific">Rickettsia monacensis</name>
    <dbReference type="NCBI Taxonomy" id="109232"/>
    <lineage>
        <taxon>Bacteria</taxon>
        <taxon>Pseudomonadati</taxon>
        <taxon>Pseudomonadota</taxon>
        <taxon>Alphaproteobacteria</taxon>
        <taxon>Rickettsiales</taxon>
        <taxon>Rickettsiaceae</taxon>
        <taxon>Rickettsieae</taxon>
        <taxon>Rickettsia</taxon>
        <taxon>spotted fever group</taxon>
    </lineage>
</organism>